<dbReference type="PANTHER" id="PTHR31668">
    <property type="entry name" value="GLUCOSE TRANSPORT TRANSCRIPTION REGULATOR RGT1-RELATED-RELATED"/>
    <property type="match status" value="1"/>
</dbReference>
<dbReference type="GO" id="GO:0000981">
    <property type="term" value="F:DNA-binding transcription factor activity, RNA polymerase II-specific"/>
    <property type="evidence" value="ECO:0007669"/>
    <property type="project" value="InterPro"/>
</dbReference>
<dbReference type="Gene3D" id="4.10.240.10">
    <property type="entry name" value="Zn(2)-C6 fungal-type DNA-binding domain"/>
    <property type="match status" value="1"/>
</dbReference>
<evidence type="ECO:0000256" key="1">
    <source>
        <dbReference type="ARBA" id="ARBA00023242"/>
    </source>
</evidence>
<evidence type="ECO:0000313" key="4">
    <source>
        <dbReference type="EMBL" id="CZR61170.1"/>
    </source>
</evidence>
<keyword evidence="5" id="KW-1185">Reference proteome</keyword>
<dbReference type="GO" id="GO:0005634">
    <property type="term" value="C:nucleus"/>
    <property type="evidence" value="ECO:0007669"/>
    <property type="project" value="TreeGrafter"/>
</dbReference>
<dbReference type="AlphaFoldDB" id="A0A1L7X820"/>
<dbReference type="GO" id="GO:0001080">
    <property type="term" value="P:nitrogen catabolite activation of transcription from RNA polymerase II promoter"/>
    <property type="evidence" value="ECO:0007669"/>
    <property type="project" value="TreeGrafter"/>
</dbReference>
<dbReference type="PANTHER" id="PTHR31668:SF4">
    <property type="entry name" value="TRANSCRIPTIONAL ACTIVATOR PROTEIN DAL81"/>
    <property type="match status" value="1"/>
</dbReference>
<name>A0A1L7X820_9HELO</name>
<organism evidence="4 5">
    <name type="scientific">Phialocephala subalpina</name>
    <dbReference type="NCBI Taxonomy" id="576137"/>
    <lineage>
        <taxon>Eukaryota</taxon>
        <taxon>Fungi</taxon>
        <taxon>Dikarya</taxon>
        <taxon>Ascomycota</taxon>
        <taxon>Pezizomycotina</taxon>
        <taxon>Leotiomycetes</taxon>
        <taxon>Helotiales</taxon>
        <taxon>Mollisiaceae</taxon>
        <taxon>Phialocephala</taxon>
        <taxon>Phialocephala fortinii species complex</taxon>
    </lineage>
</organism>
<dbReference type="Proteomes" id="UP000184330">
    <property type="component" value="Unassembled WGS sequence"/>
</dbReference>
<dbReference type="SUPFAM" id="SSF57701">
    <property type="entry name" value="Zn2/Cys6 DNA-binding domain"/>
    <property type="match status" value="1"/>
</dbReference>
<dbReference type="SMART" id="SM00066">
    <property type="entry name" value="GAL4"/>
    <property type="match status" value="1"/>
</dbReference>
<feature type="compositionally biased region" description="Polar residues" evidence="2">
    <location>
        <begin position="165"/>
        <end position="180"/>
    </location>
</feature>
<keyword evidence="1" id="KW-0539">Nucleus</keyword>
<sequence length="411" mass="44814">MPPTNAPANKPAKHRACDECRTRKLACSKDPEGCERCKRENIVCHYSEQKPMGRPRKRQFIETATEEPSNNPSQNVDLGPLVADELDGYNEPAVAEPYFTGGPTTFALHAETPRQGRNSKLDDGRTIWHFGDRDIMSGPSINFGDIDFGPADDPIPTLDSAPPLTASNASLSDSENSTPQAQPPLGPCSCLPSMYLSLSSLQALPTDIVVALKTVRGAAATAAQCIWCPQCGSVVLENPNPPIESFQNTMLLGTILPIIANGYQRLLKMVDEETDAAEAAGQTKTFRFQDYGGLCGKQESVEAAMTCMEKELLFNAVEMPAHQWRTTVRALLRVDIYGHEQAGFKHKGLKDLVSEMEARQRARHELVDAHVAAGTMEYGPFGQKLCLGEQTHGCFEILKMAKVAIDSLVIA</sequence>
<dbReference type="EMBL" id="FJOG01000017">
    <property type="protein sequence ID" value="CZR61170.1"/>
    <property type="molecule type" value="Genomic_DNA"/>
</dbReference>
<feature type="domain" description="Zn(2)-C6 fungal-type" evidence="3">
    <location>
        <begin position="16"/>
        <end position="46"/>
    </location>
</feature>
<dbReference type="OrthoDB" id="3498215at2759"/>
<feature type="region of interest" description="Disordered" evidence="2">
    <location>
        <begin position="147"/>
        <end position="184"/>
    </location>
</feature>
<dbReference type="PROSITE" id="PS50048">
    <property type="entry name" value="ZN2_CY6_FUNGAL_2"/>
    <property type="match status" value="1"/>
</dbReference>
<evidence type="ECO:0000256" key="2">
    <source>
        <dbReference type="SAM" id="MobiDB-lite"/>
    </source>
</evidence>
<reference evidence="4 5" key="1">
    <citation type="submission" date="2016-03" db="EMBL/GenBank/DDBJ databases">
        <authorList>
            <person name="Ploux O."/>
        </authorList>
    </citation>
    <scope>NUCLEOTIDE SEQUENCE [LARGE SCALE GENOMIC DNA]</scope>
    <source>
        <strain evidence="4 5">UAMH 11012</strain>
    </source>
</reference>
<dbReference type="Pfam" id="PF00172">
    <property type="entry name" value="Zn_clus"/>
    <property type="match status" value="1"/>
</dbReference>
<dbReference type="InterPro" id="IPR036864">
    <property type="entry name" value="Zn2-C6_fun-type_DNA-bd_sf"/>
</dbReference>
<evidence type="ECO:0000259" key="3">
    <source>
        <dbReference type="PROSITE" id="PS50048"/>
    </source>
</evidence>
<dbReference type="PROSITE" id="PS00463">
    <property type="entry name" value="ZN2_CY6_FUNGAL_1"/>
    <property type="match status" value="1"/>
</dbReference>
<dbReference type="InterPro" id="IPR050797">
    <property type="entry name" value="Carb_Metab_Trans_Reg"/>
</dbReference>
<proteinExistence type="predicted"/>
<accession>A0A1L7X820</accession>
<protein>
    <recommendedName>
        <fullName evidence="3">Zn(2)-C6 fungal-type domain-containing protein</fullName>
    </recommendedName>
</protein>
<gene>
    <name evidence="4" type="ORF">PAC_11066</name>
</gene>
<dbReference type="CDD" id="cd00067">
    <property type="entry name" value="GAL4"/>
    <property type="match status" value="1"/>
</dbReference>
<dbReference type="STRING" id="576137.A0A1L7X820"/>
<dbReference type="GO" id="GO:0008270">
    <property type="term" value="F:zinc ion binding"/>
    <property type="evidence" value="ECO:0007669"/>
    <property type="project" value="InterPro"/>
</dbReference>
<evidence type="ECO:0000313" key="5">
    <source>
        <dbReference type="Proteomes" id="UP000184330"/>
    </source>
</evidence>
<dbReference type="InterPro" id="IPR001138">
    <property type="entry name" value="Zn2Cys6_DnaBD"/>
</dbReference>